<dbReference type="GO" id="GO:0004663">
    <property type="term" value="F:Rab geranylgeranyltransferase activity"/>
    <property type="evidence" value="ECO:0007669"/>
    <property type="project" value="UniProtKB-UniRule"/>
</dbReference>
<dbReference type="EMBL" id="GGYP01004166">
    <property type="protein sequence ID" value="MDE48937.1"/>
    <property type="molecule type" value="Transcribed_RNA"/>
</dbReference>
<protein>
    <recommendedName>
        <fullName evidence="3 9">Geranylgeranyl transferase type-2 subunit alpha</fullName>
        <ecNumber evidence="2 9">2.5.1.60</ecNumber>
    </recommendedName>
    <alternativeName>
        <fullName evidence="7 9">Geranylgeranyl transferase type II subunit alpha</fullName>
    </alternativeName>
</protein>
<evidence type="ECO:0000256" key="9">
    <source>
        <dbReference type="RuleBase" id="RU367120"/>
    </source>
</evidence>
<reference evidence="10" key="1">
    <citation type="submission" date="2018-10" db="EMBL/GenBank/DDBJ databases">
        <title>Transcriptome assembly of Aceria tosichella (Wheat curl mite) Type 2.</title>
        <authorList>
            <person name="Scully E.D."/>
            <person name="Geib S.M."/>
            <person name="Palmer N.A."/>
            <person name="Gupta A.K."/>
            <person name="Sarath G."/>
            <person name="Tatineni S."/>
        </authorList>
    </citation>
    <scope>NUCLEOTIDE SEQUENCE</scope>
    <source>
        <strain evidence="10">LincolnNE</strain>
    </source>
</reference>
<dbReference type="GO" id="GO:0005968">
    <property type="term" value="C:Rab-protein geranylgeranyltransferase complex"/>
    <property type="evidence" value="ECO:0007669"/>
    <property type="project" value="TreeGrafter"/>
</dbReference>
<organism evidence="10">
    <name type="scientific">Aceria tosichella</name>
    <name type="common">wheat curl mite</name>
    <dbReference type="NCBI Taxonomy" id="561515"/>
    <lineage>
        <taxon>Eukaryota</taxon>
        <taxon>Metazoa</taxon>
        <taxon>Ecdysozoa</taxon>
        <taxon>Arthropoda</taxon>
        <taxon>Chelicerata</taxon>
        <taxon>Arachnida</taxon>
        <taxon>Acari</taxon>
        <taxon>Acariformes</taxon>
        <taxon>Trombidiformes</taxon>
        <taxon>Prostigmata</taxon>
        <taxon>Eupodina</taxon>
        <taxon>Eriophyoidea</taxon>
        <taxon>Eriophyidae</taxon>
        <taxon>Eriophyinae</taxon>
        <taxon>Aceriini</taxon>
        <taxon>Aceria</taxon>
    </lineage>
</organism>
<dbReference type="Gene3D" id="1.25.40.120">
    <property type="entry name" value="Protein prenylyltransferase"/>
    <property type="match status" value="1"/>
</dbReference>
<evidence type="ECO:0000256" key="4">
    <source>
        <dbReference type="ARBA" id="ARBA00022602"/>
    </source>
</evidence>
<dbReference type="InterPro" id="IPR002088">
    <property type="entry name" value="Prenyl_trans_a"/>
</dbReference>
<dbReference type="SUPFAM" id="SSF48439">
    <property type="entry name" value="Protein prenylyltransferase"/>
    <property type="match status" value="1"/>
</dbReference>
<keyword evidence="6" id="KW-0677">Repeat</keyword>
<proteinExistence type="inferred from homology"/>
<gene>
    <name evidence="10" type="primary">RABGGTA_0</name>
    <name evidence="10" type="ORF">g.6471</name>
</gene>
<dbReference type="Pfam" id="PF01239">
    <property type="entry name" value="PPTA"/>
    <property type="match status" value="3"/>
</dbReference>
<evidence type="ECO:0000256" key="8">
    <source>
        <dbReference type="ARBA" id="ARBA00047658"/>
    </source>
</evidence>
<dbReference type="GO" id="GO:0097354">
    <property type="term" value="P:prenylation"/>
    <property type="evidence" value="ECO:0007669"/>
    <property type="project" value="UniProtKB-UniRule"/>
</dbReference>
<comment type="function">
    <text evidence="9">Catalyzes the transfer of a geranyl-geranyl moiety from geranyl-geranyl pyrophosphate to cysteines occuring in specific C-terminal amino acid sequences.</text>
</comment>
<dbReference type="FunFam" id="1.25.40.120:FF:000035">
    <property type="entry name" value="Geranylgeranyl transferase type-2 subunit alpha"/>
    <property type="match status" value="1"/>
</dbReference>
<evidence type="ECO:0000313" key="10">
    <source>
        <dbReference type="EMBL" id="MDE48937.1"/>
    </source>
</evidence>
<dbReference type="EC" id="2.5.1.60" evidence="2 9"/>
<accession>A0A6G1SFJ4</accession>
<evidence type="ECO:0000256" key="5">
    <source>
        <dbReference type="ARBA" id="ARBA00022679"/>
    </source>
</evidence>
<dbReference type="PANTHER" id="PTHR11129">
    <property type="entry name" value="PROTEIN FARNESYLTRANSFERASE ALPHA SUBUNIT/RAB GERANYLGERANYL TRANSFERASE ALPHA SUBUNIT"/>
    <property type="match status" value="1"/>
</dbReference>
<comment type="catalytic activity">
    <reaction evidence="8 9">
        <text>geranylgeranyl diphosphate + L-cysteinyl-[protein] = S-geranylgeranyl-L-cysteinyl-[protein] + diphosphate</text>
        <dbReference type="Rhea" id="RHEA:21240"/>
        <dbReference type="Rhea" id="RHEA-COMP:10131"/>
        <dbReference type="Rhea" id="RHEA-COMP:11537"/>
        <dbReference type="ChEBI" id="CHEBI:29950"/>
        <dbReference type="ChEBI" id="CHEBI:33019"/>
        <dbReference type="ChEBI" id="CHEBI:57533"/>
        <dbReference type="ChEBI" id="CHEBI:86021"/>
        <dbReference type="EC" id="2.5.1.60"/>
    </reaction>
</comment>
<evidence type="ECO:0000256" key="1">
    <source>
        <dbReference type="ARBA" id="ARBA00006734"/>
    </source>
</evidence>
<name>A0A6G1SFJ4_9ACAR</name>
<dbReference type="AlphaFoldDB" id="A0A6G1SFJ4"/>
<evidence type="ECO:0000256" key="6">
    <source>
        <dbReference type="ARBA" id="ARBA00022737"/>
    </source>
</evidence>
<evidence type="ECO:0000256" key="2">
    <source>
        <dbReference type="ARBA" id="ARBA00012656"/>
    </source>
</evidence>
<comment type="similarity">
    <text evidence="1 9">Belongs to the protein prenyltransferase subunit alpha family.</text>
</comment>
<keyword evidence="5 9" id="KW-0808">Transferase</keyword>
<evidence type="ECO:0000256" key="3">
    <source>
        <dbReference type="ARBA" id="ARBA00014772"/>
    </source>
</evidence>
<keyword evidence="4 9" id="KW-0637">Prenyltransferase</keyword>
<evidence type="ECO:0000256" key="7">
    <source>
        <dbReference type="ARBA" id="ARBA00031267"/>
    </source>
</evidence>
<dbReference type="PANTHER" id="PTHR11129:SF2">
    <property type="entry name" value="GERANYLGERANYL TRANSFERASE TYPE-2 SUBUNIT ALPHA"/>
    <property type="match status" value="1"/>
</dbReference>
<sequence>MHGRLKIKTTKEQEEERKIKERERAYHFAHLTNKLFDLRPQEKTPELLEECFKLTTELLMINPDFCTVWNIRKECILKYIEITDPDNPDRCLRSLDELQFTLDCLKKNEKSYSGWQHRIWALSKMTESEYQKEVALCNMFLAKDDRNFHVWDYRNHISDIAKTDLQSEFDFTTEKINSNFSNFSAWHRRHKLLLRGLSMPDGECPKKCDLRLIWPAEYTMVLNALYTDPSDQSPWLYHNWLVKHNFNHLAAEHLKALEDLMSMEPDNRWVKQAIDLVRKNFKEPTTTTTTTPTCGGES</sequence>
<dbReference type="PROSITE" id="PS51147">
    <property type="entry name" value="PFTA"/>
    <property type="match status" value="2"/>
</dbReference>